<dbReference type="EMBL" id="CAXAMM010010531">
    <property type="protein sequence ID" value="CAK9023557.1"/>
    <property type="molecule type" value="Genomic_DNA"/>
</dbReference>
<comment type="caution">
    <text evidence="8">The sequence shown here is derived from an EMBL/GenBank/DDBJ whole genome shotgun (WGS) entry which is preliminary data.</text>
</comment>
<evidence type="ECO:0000256" key="2">
    <source>
        <dbReference type="ARBA" id="ARBA00009773"/>
    </source>
</evidence>
<feature type="non-terminal residue" evidence="8">
    <location>
        <position position="1"/>
    </location>
</feature>
<feature type="region of interest" description="Disordered" evidence="6">
    <location>
        <begin position="471"/>
        <end position="496"/>
    </location>
</feature>
<feature type="transmembrane region" description="Helical" evidence="7">
    <location>
        <begin position="219"/>
        <end position="242"/>
    </location>
</feature>
<feature type="transmembrane region" description="Helical" evidence="7">
    <location>
        <begin position="423"/>
        <end position="450"/>
    </location>
</feature>
<feature type="transmembrane region" description="Helical" evidence="7">
    <location>
        <begin position="183"/>
        <end position="199"/>
    </location>
</feature>
<keyword evidence="5 7" id="KW-0472">Membrane</keyword>
<feature type="transmembrane region" description="Helical" evidence="7">
    <location>
        <begin position="682"/>
        <end position="714"/>
    </location>
</feature>
<dbReference type="Proteomes" id="UP001642464">
    <property type="component" value="Unassembled WGS sequence"/>
</dbReference>
<feature type="compositionally biased region" description="Basic and acidic residues" evidence="6">
    <location>
        <begin position="772"/>
        <end position="781"/>
    </location>
</feature>
<accession>A0ABP0KBU7</accession>
<evidence type="ECO:0000256" key="6">
    <source>
        <dbReference type="SAM" id="MobiDB-lite"/>
    </source>
</evidence>
<feature type="compositionally biased region" description="Polar residues" evidence="6">
    <location>
        <begin position="792"/>
        <end position="804"/>
    </location>
</feature>
<feature type="transmembrane region" description="Helical" evidence="7">
    <location>
        <begin position="639"/>
        <end position="662"/>
    </location>
</feature>
<dbReference type="PANTHER" id="PTHR21716:SF4">
    <property type="entry name" value="TRANSMEMBRANE PROTEIN 245"/>
    <property type="match status" value="1"/>
</dbReference>
<proteinExistence type="inferred from homology"/>
<keyword evidence="9" id="KW-1185">Reference proteome</keyword>
<evidence type="ECO:0000313" key="8">
    <source>
        <dbReference type="EMBL" id="CAK9023557.1"/>
    </source>
</evidence>
<dbReference type="PANTHER" id="PTHR21716">
    <property type="entry name" value="TRANSMEMBRANE PROTEIN"/>
    <property type="match status" value="1"/>
</dbReference>
<sequence length="947" mass="104268">EDAFADEGGTTTAANPVGLRSPALLPPRTPLQRTGSTTGSRFGVGTEDGTSVADGAAVDLWADALVAEDTLQRRQKDRVISIILGNLFTLGILGVFYFNYVLFESYIGVFLYSFLVSEALWDSKKYLVDVLVYINDSCEVSPRWVLTRFYENILESISNYTSVWVPLLCVFTIVGLNDPFQSLFVSVVIFSVIVLLYLLDRRVFWVTKVHRFVLTDDAVVALLLIVFLFVAGAVLTTLFAFFTANDVKNMIQLISKWLEQKVLSREWAQDLWKDVSGHGESAMDEWLGDFEEQYVTNTTWEPIFRWGRRYMEQSRLGLNETLMAGVVMGNVSSVAAGGCDILTTGNATVCTTEEGAGLSQEGLADSWMDYLSLPEWMHNKSVEEIAQTLFQQTKSADLDLSKISGKFQSAVVQARDSFWTSAIFTLSLLFLVIDFGVRVGFFFTITFILLSSEENLMHEILTGFFAYQDTSSPPPSANGTPRSVRGSSPRSPGSERASMWQRGLARFSLGSNSSQTDEDSDYFSGTDGDEDLGRDEEVAGAAGFSAASISGSDPPLGESDIERLELQLRATIEAVFMMPVKMAMYHAGATFLLFKLLGIELLYLAAMMSIVLTVFPLIYAYWVCLPWCIVYALNGNYQTAIALFCLHYVLYYQVDSWVLGGFQKKVGKSRINKAADHSKNEFITGISVFFGVTAFGAHGVLIGPLLVCLGLFAYNVLKDQQQDVQVITVANGMYSNGPGLYAPQQVPLNHGPLPVLEDGSDNSMPVSSSKAEQVDPQKDDASPSSHRHKQASVKSQSLRGSSALTEEKDFSSKLLEKRHSLRRTKSLNPNGLKRRNTSGKEGSDPSASQSYTGSILGSIMDNVIGVTVASTTAHSGSQRTRRLSGGDPRGDAVKGRISRRNSRPRVSTAAERELKLQECQVLLERKLISQAQHDRTVDEILKQVVEG</sequence>
<feature type="region of interest" description="Disordered" evidence="6">
    <location>
        <begin position="509"/>
        <end position="529"/>
    </location>
</feature>
<feature type="transmembrane region" description="Helical" evidence="7">
    <location>
        <begin position="583"/>
        <end position="603"/>
    </location>
</feature>
<evidence type="ECO:0000313" key="9">
    <source>
        <dbReference type="Proteomes" id="UP001642464"/>
    </source>
</evidence>
<feature type="compositionally biased region" description="Polar residues" evidence="6">
    <location>
        <begin position="761"/>
        <end position="771"/>
    </location>
</feature>
<feature type="transmembrane region" description="Helical" evidence="7">
    <location>
        <begin position="79"/>
        <end position="103"/>
    </location>
</feature>
<keyword evidence="4 7" id="KW-1133">Transmembrane helix</keyword>
<feature type="compositionally biased region" description="Acidic residues" evidence="6">
    <location>
        <begin position="516"/>
        <end position="529"/>
    </location>
</feature>
<name>A0ABP0KBU7_9DINO</name>
<dbReference type="InterPro" id="IPR002549">
    <property type="entry name" value="AI-2E-like"/>
</dbReference>
<feature type="compositionally biased region" description="Low complexity" evidence="6">
    <location>
        <begin position="479"/>
        <end position="494"/>
    </location>
</feature>
<feature type="transmembrane region" description="Helical" evidence="7">
    <location>
        <begin position="610"/>
        <end position="633"/>
    </location>
</feature>
<organism evidence="8 9">
    <name type="scientific">Durusdinium trenchii</name>
    <dbReference type="NCBI Taxonomy" id="1381693"/>
    <lineage>
        <taxon>Eukaryota</taxon>
        <taxon>Sar</taxon>
        <taxon>Alveolata</taxon>
        <taxon>Dinophyceae</taxon>
        <taxon>Suessiales</taxon>
        <taxon>Symbiodiniaceae</taxon>
        <taxon>Durusdinium</taxon>
    </lineage>
</organism>
<evidence type="ECO:0000256" key="3">
    <source>
        <dbReference type="ARBA" id="ARBA00022692"/>
    </source>
</evidence>
<feature type="compositionally biased region" description="Basic and acidic residues" evidence="6">
    <location>
        <begin position="805"/>
        <end position="818"/>
    </location>
</feature>
<comment type="similarity">
    <text evidence="2">Belongs to the autoinducer-2 exporter (AI-2E) (TC 2.A.86) family.</text>
</comment>
<feature type="region of interest" description="Disordered" evidence="6">
    <location>
        <begin position="745"/>
        <end position="853"/>
    </location>
</feature>
<comment type="subcellular location">
    <subcellularLocation>
        <location evidence="1">Membrane</location>
        <topology evidence="1">Multi-pass membrane protein</topology>
    </subcellularLocation>
</comment>
<reference evidence="8 9" key="1">
    <citation type="submission" date="2024-02" db="EMBL/GenBank/DDBJ databases">
        <authorList>
            <person name="Chen Y."/>
            <person name="Shah S."/>
            <person name="Dougan E. K."/>
            <person name="Thang M."/>
            <person name="Chan C."/>
        </authorList>
    </citation>
    <scope>NUCLEOTIDE SEQUENCE [LARGE SCALE GENOMIC DNA]</scope>
</reference>
<feature type="region of interest" description="Disordered" evidence="6">
    <location>
        <begin position="871"/>
        <end position="909"/>
    </location>
</feature>
<evidence type="ECO:0000256" key="1">
    <source>
        <dbReference type="ARBA" id="ARBA00004141"/>
    </source>
</evidence>
<protein>
    <submittedName>
        <fullName evidence="8">Transmembrane protein 245 (Protein CG-2)</fullName>
    </submittedName>
</protein>
<keyword evidence="3 7" id="KW-0812">Transmembrane</keyword>
<evidence type="ECO:0000256" key="5">
    <source>
        <dbReference type="ARBA" id="ARBA00023136"/>
    </source>
</evidence>
<evidence type="ECO:0000256" key="7">
    <source>
        <dbReference type="SAM" id="Phobius"/>
    </source>
</evidence>
<gene>
    <name evidence="8" type="ORF">SCF082_LOCUS16257</name>
</gene>
<feature type="transmembrane region" description="Helical" evidence="7">
    <location>
        <begin position="157"/>
        <end position="176"/>
    </location>
</feature>
<evidence type="ECO:0000256" key="4">
    <source>
        <dbReference type="ARBA" id="ARBA00022989"/>
    </source>
</evidence>